<protein>
    <submittedName>
        <fullName evidence="1">Aromatic ring-cleaving dioxygenase</fullName>
    </submittedName>
</protein>
<proteinExistence type="predicted"/>
<keyword evidence="1" id="KW-0560">Oxidoreductase</keyword>
<evidence type="ECO:0000313" key="1">
    <source>
        <dbReference type="EMBL" id="GBE91269.1"/>
    </source>
</evidence>
<evidence type="ECO:0000313" key="2">
    <source>
        <dbReference type="Proteomes" id="UP000236527"/>
    </source>
</evidence>
<sequence>MIEHNLGKTMKENSIIIGFHAHVYYDLETRDVAAQIREGLGARFEVQLGRWHDQPIGPHPKSMYQVAFAPNQFPQVVPWLMLNREGLDILVHPETGDDVTDHIAHALWLGNKLELNIQVLQRIRPNAS</sequence>
<dbReference type="PANTHER" id="PTHR36423:SF2">
    <property type="entry name" value="AFR070WP"/>
    <property type="match status" value="1"/>
</dbReference>
<dbReference type="Pfam" id="PF08883">
    <property type="entry name" value="DOPA_dioxygen"/>
    <property type="match status" value="1"/>
</dbReference>
<reference evidence="2" key="1">
    <citation type="journal article" date="2018" name="Genome Announc.">
        <title>Draft Genome Sequence of the Nitrogen-Fixing and Hormogonia-Inducing Cyanobacterium Nostoc cycadae Strain WK-1, Isolated from the Coralloid Roots of Cycas revoluta.</title>
        <authorList>
            <person name="Kanesaki Y."/>
            <person name="Hirose M."/>
            <person name="Hirose Y."/>
            <person name="Fujisawa T."/>
            <person name="Nakamura Y."/>
            <person name="Watanabe S."/>
            <person name="Matsunaga S."/>
            <person name="Uchida H."/>
            <person name="Murakami A."/>
        </authorList>
    </citation>
    <scope>NUCLEOTIDE SEQUENCE [LARGE SCALE GENOMIC DNA]</scope>
    <source>
        <strain evidence="2">WK-1</strain>
    </source>
</reference>
<dbReference type="InterPro" id="IPR014980">
    <property type="entry name" value="DOPA_dioxygen"/>
</dbReference>
<dbReference type="AlphaFoldDB" id="A0A2H6LDH9"/>
<dbReference type="SUPFAM" id="SSF143410">
    <property type="entry name" value="DOPA-like"/>
    <property type="match status" value="1"/>
</dbReference>
<dbReference type="InterPro" id="IPR023389">
    <property type="entry name" value="DOPA-like_sf"/>
</dbReference>
<keyword evidence="1" id="KW-0223">Dioxygenase</keyword>
<dbReference type="Proteomes" id="UP000236527">
    <property type="component" value="Unassembled WGS sequence"/>
</dbReference>
<name>A0A2H6LDH9_9NOSO</name>
<organism evidence="1 2">
    <name type="scientific">Nostoc cycadae WK-1</name>
    <dbReference type="NCBI Taxonomy" id="1861711"/>
    <lineage>
        <taxon>Bacteria</taxon>
        <taxon>Bacillati</taxon>
        <taxon>Cyanobacteriota</taxon>
        <taxon>Cyanophyceae</taxon>
        <taxon>Nostocales</taxon>
        <taxon>Nostocaceae</taxon>
        <taxon>Nostoc</taxon>
    </lineage>
</organism>
<accession>A0A2H6LDH9</accession>
<gene>
    <name evidence="1" type="ORF">NCWK1_0993</name>
</gene>
<comment type="caution">
    <text evidence="1">The sequence shown here is derived from an EMBL/GenBank/DDBJ whole genome shotgun (WGS) entry which is preliminary data.</text>
</comment>
<dbReference type="GO" id="GO:0051213">
    <property type="term" value="F:dioxygenase activity"/>
    <property type="evidence" value="ECO:0007669"/>
    <property type="project" value="UniProtKB-KW"/>
</dbReference>
<keyword evidence="2" id="KW-1185">Reference proteome</keyword>
<dbReference type="Gene3D" id="3.30.70.1240">
    <property type="entry name" value="DOPA-like domains"/>
    <property type="match status" value="1"/>
</dbReference>
<dbReference type="EMBL" id="BDGE01000018">
    <property type="protein sequence ID" value="GBE91269.1"/>
    <property type="molecule type" value="Genomic_DNA"/>
</dbReference>
<dbReference type="PIRSF" id="PIRSF028139">
    <property type="entry name" value="DOPA-diox_rel_Mll2280"/>
    <property type="match status" value="1"/>
</dbReference>
<dbReference type="PANTHER" id="PTHR36423">
    <property type="entry name" value="AFR070WP"/>
    <property type="match status" value="1"/>
</dbReference>